<evidence type="ECO:0000313" key="3">
    <source>
        <dbReference type="Proteomes" id="UP001229081"/>
    </source>
</evidence>
<name>A0A4R5WSB2_9MYCO</name>
<comment type="caution">
    <text evidence="2">The sequence shown here is derived from an EMBL/GenBank/DDBJ whole genome shotgun (WGS) entry which is preliminary data.</text>
</comment>
<evidence type="ECO:0000313" key="2">
    <source>
        <dbReference type="EMBL" id="MDP7734641.1"/>
    </source>
</evidence>
<dbReference type="Proteomes" id="UP001229081">
    <property type="component" value="Unassembled WGS sequence"/>
</dbReference>
<organism evidence="2 3">
    <name type="scientific">Mycobacterium paragordonae</name>
    <dbReference type="NCBI Taxonomy" id="1389713"/>
    <lineage>
        <taxon>Bacteria</taxon>
        <taxon>Bacillati</taxon>
        <taxon>Actinomycetota</taxon>
        <taxon>Actinomycetes</taxon>
        <taxon>Mycobacteriales</taxon>
        <taxon>Mycobacteriaceae</taxon>
        <taxon>Mycobacterium</taxon>
    </lineage>
</organism>
<proteinExistence type="predicted"/>
<feature type="region of interest" description="Disordered" evidence="1">
    <location>
        <begin position="209"/>
        <end position="253"/>
    </location>
</feature>
<feature type="region of interest" description="Disordered" evidence="1">
    <location>
        <begin position="158"/>
        <end position="195"/>
    </location>
</feature>
<protein>
    <submittedName>
        <fullName evidence="2">Uncharacterized protein</fullName>
    </submittedName>
</protein>
<dbReference type="EMBL" id="JAUFSA010000001">
    <property type="protein sequence ID" value="MDP7734641.1"/>
    <property type="molecule type" value="Genomic_DNA"/>
</dbReference>
<accession>A0A4R5WSB2</accession>
<dbReference type="RefSeq" id="WP_133435992.1">
    <property type="nucleotide sequence ID" value="NZ_JAUFSA010000001.1"/>
</dbReference>
<reference evidence="2" key="1">
    <citation type="submission" date="2023-06" db="EMBL/GenBank/DDBJ databases">
        <title>Identification of two novel mycobacterium reveal diversities and complexities of Mycobacterium gordonae clade.</title>
        <authorList>
            <person name="Matsumoto Y."/>
            <person name="Nakamura S."/>
            <person name="Motooka D."/>
            <person name="Fukushima K."/>
        </authorList>
    </citation>
    <scope>NUCLEOTIDE SEQUENCE</scope>
    <source>
        <strain evidence="2">TY812</strain>
    </source>
</reference>
<feature type="compositionally biased region" description="Basic and acidic residues" evidence="1">
    <location>
        <begin position="183"/>
        <end position="195"/>
    </location>
</feature>
<feature type="compositionally biased region" description="Basic and acidic residues" evidence="1">
    <location>
        <begin position="215"/>
        <end position="253"/>
    </location>
</feature>
<dbReference type="AlphaFoldDB" id="A0A4R5WSB2"/>
<gene>
    <name evidence="2" type="ORF">QXL92_07785</name>
</gene>
<evidence type="ECO:0000256" key="1">
    <source>
        <dbReference type="SAM" id="MobiDB-lite"/>
    </source>
</evidence>
<sequence length="274" mass="29757">MADDELDALYRVPPNQFTAERTKLSAAAKKRGDTDAAQRISAARKPTTAAWIVNRSVIEHRETKTRLAELGDKLRTAHAAMDAVQIRELSARQHHLINELAQAAFDAAEVKNPSSTVRDDVASTLQAAIADPEVRARLGHLTKAERWSGFGDFGDSAAVSATTGPKRTVAPAKPSRSSNAPQRDQEADAARRERERLAAAVTAAEQAAAKAHGVLSDRRAERDAARTRRDDAAADLSKAERALTNAERKYEEARRIGRDAAQALKEAMAQLKRA</sequence>